<keyword evidence="2" id="KW-0472">Membrane</keyword>
<sequence length="144" mass="15270">MYLSTSIIWGTFSMTNTLGFSSLTNLINSRTSLPIGSLYNLSLGCSLLLEFIAVKGSQGGPPIITSTFSAISLGLTAFISLTTTFASGKFMEYVSAFGLKLSIAETILNPESLNPRENPPAPAKRSITEGFSSSLPFPKRPGPP</sequence>
<evidence type="ECO:0000313" key="4">
    <source>
        <dbReference type="Proteomes" id="UP000000752"/>
    </source>
</evidence>
<dbReference type="AlphaFoldDB" id="O74077"/>
<accession>O74077</accession>
<dbReference type="Proteomes" id="UP000000752">
    <property type="component" value="Chromosome"/>
</dbReference>
<protein>
    <submittedName>
        <fullName evidence="3">Uncharacterized protein</fullName>
    </submittedName>
</protein>
<dbReference type="EnsemblBacteria" id="BAA29108">
    <property type="protein sequence ID" value="BAA29108"/>
    <property type="gene ID" value="BAA29108"/>
</dbReference>
<name>O74077_PYRHO</name>
<feature type="region of interest" description="Disordered" evidence="1">
    <location>
        <begin position="111"/>
        <end position="144"/>
    </location>
</feature>
<feature type="transmembrane region" description="Helical" evidence="2">
    <location>
        <begin position="6"/>
        <end position="26"/>
    </location>
</feature>
<proteinExistence type="predicted"/>
<gene>
    <name evidence="3" type="ordered locus">PH0040</name>
</gene>
<dbReference type="PIR" id="E71222">
    <property type="entry name" value="E71222"/>
</dbReference>
<evidence type="ECO:0000313" key="3">
    <source>
        <dbReference type="EMBL" id="BAA29108.1"/>
    </source>
</evidence>
<dbReference type="KEGG" id="pho:PH0040"/>
<dbReference type="EMBL" id="BA000001">
    <property type="protein sequence ID" value="BAA29108.1"/>
    <property type="molecule type" value="Genomic_DNA"/>
</dbReference>
<evidence type="ECO:0000256" key="2">
    <source>
        <dbReference type="SAM" id="Phobius"/>
    </source>
</evidence>
<evidence type="ECO:0000256" key="1">
    <source>
        <dbReference type="SAM" id="MobiDB-lite"/>
    </source>
</evidence>
<reference evidence="3 4" key="1">
    <citation type="journal article" date="1998" name="DNA Res.">
        <title>Complete sequence and gene organization of the genome of a hyper-thermophilic archaebacterium, Pyrococcus horikoshii OT3.</title>
        <authorList>
            <person name="Kawarabayasi Y."/>
            <person name="Sawada M."/>
            <person name="Horikawa H."/>
            <person name="Haikawa Y."/>
            <person name="Hino Y."/>
            <person name="Yamamoto S."/>
            <person name="Sekine M."/>
            <person name="Baba S."/>
            <person name="Kosugi H."/>
            <person name="Hosoyama A."/>
            <person name="Nagai Y."/>
            <person name="Sakai M."/>
            <person name="Ogura K."/>
            <person name="Otuka R."/>
            <person name="Nakazawa H."/>
            <person name="Takamiya M."/>
            <person name="Ohfuku Y."/>
            <person name="Funahashi T."/>
            <person name="Tanaka T."/>
            <person name="Kudoh Y."/>
            <person name="Yamazaki J."/>
            <person name="Kushida N."/>
            <person name="Oguchi A."/>
            <person name="Aoki K."/>
            <person name="Nakamura Y."/>
            <person name="Robb T.F."/>
            <person name="Horikoshi K."/>
            <person name="Masuchi Y."/>
            <person name="Shizuya H."/>
            <person name="Kikuchi H."/>
        </authorList>
    </citation>
    <scope>NUCLEOTIDE SEQUENCE [LARGE SCALE GENOMIC DNA]</scope>
    <source>
        <strain evidence="4">ATCC 700860 / DSM 12428 / JCM 9974 / NBRC 100139 / OT-3</strain>
    </source>
</reference>
<organism evidence="3 4">
    <name type="scientific">Pyrococcus horikoshii (strain ATCC 700860 / DSM 12428 / JCM 9974 / NBRC 100139 / OT-3)</name>
    <dbReference type="NCBI Taxonomy" id="70601"/>
    <lineage>
        <taxon>Archaea</taxon>
        <taxon>Methanobacteriati</taxon>
        <taxon>Methanobacteriota</taxon>
        <taxon>Thermococci</taxon>
        <taxon>Thermococcales</taxon>
        <taxon>Thermococcaceae</taxon>
        <taxon>Pyrococcus</taxon>
    </lineage>
</organism>
<feature type="transmembrane region" description="Helical" evidence="2">
    <location>
        <begin position="38"/>
        <end position="57"/>
    </location>
</feature>
<keyword evidence="4" id="KW-1185">Reference proteome</keyword>
<feature type="transmembrane region" description="Helical" evidence="2">
    <location>
        <begin position="63"/>
        <end position="86"/>
    </location>
</feature>
<keyword evidence="2" id="KW-1133">Transmembrane helix</keyword>
<dbReference type="STRING" id="70601.gene:9376947"/>
<keyword evidence="2" id="KW-0812">Transmembrane</keyword>